<feature type="transmembrane region" description="Helical" evidence="5">
    <location>
        <begin position="12"/>
        <end position="29"/>
    </location>
</feature>
<dbReference type="GO" id="GO:0016020">
    <property type="term" value="C:membrane"/>
    <property type="evidence" value="ECO:0007669"/>
    <property type="project" value="UniProtKB-SubCell"/>
</dbReference>
<feature type="transmembrane region" description="Helical" evidence="5">
    <location>
        <begin position="205"/>
        <end position="223"/>
    </location>
</feature>
<organism evidence="7 8">
    <name type="scientific">candidate division WOR-1 bacterium DG_54_3</name>
    <dbReference type="NCBI Taxonomy" id="1703775"/>
    <lineage>
        <taxon>Bacteria</taxon>
        <taxon>Bacillati</taxon>
        <taxon>Saganbacteria</taxon>
    </lineage>
</organism>
<sequence>MISYKKENRLGWFLHTWWAVIVRPIYFYTRLKEEDWKEKALTFFLINSWILGLAATLMVFIIQYLPIGSTLIEGISGLKFVLILPVLLTLAFVFFLITVLILGGMFAVIFFVLFCLAGILLHYVYLFLGGKGSLNRMLQSMLYSSAVILFGMTILFLMVLTGYGRLDFSLFRTGFDCIYFLILLNIYGLWAVAGRKTYGVPRWKAFLGAIVPVIILLIFGFVFDKMALPKLQPWIT</sequence>
<dbReference type="Pfam" id="PF04893">
    <property type="entry name" value="Yip1"/>
    <property type="match status" value="1"/>
</dbReference>
<evidence type="ECO:0000256" key="4">
    <source>
        <dbReference type="ARBA" id="ARBA00023136"/>
    </source>
</evidence>
<proteinExistence type="predicted"/>
<feature type="transmembrane region" description="Helical" evidence="5">
    <location>
        <begin position="140"/>
        <end position="164"/>
    </location>
</feature>
<gene>
    <name evidence="7" type="ORF">AMJ44_06550</name>
</gene>
<evidence type="ECO:0000256" key="5">
    <source>
        <dbReference type="SAM" id="Phobius"/>
    </source>
</evidence>
<keyword evidence="4 5" id="KW-0472">Membrane</keyword>
<dbReference type="EMBL" id="LIZX01000053">
    <property type="protein sequence ID" value="KPJ68415.1"/>
    <property type="molecule type" value="Genomic_DNA"/>
</dbReference>
<evidence type="ECO:0000256" key="3">
    <source>
        <dbReference type="ARBA" id="ARBA00022989"/>
    </source>
</evidence>
<protein>
    <recommendedName>
        <fullName evidence="6">Yip1 domain-containing protein</fullName>
    </recommendedName>
</protein>
<feature type="domain" description="Yip1" evidence="6">
    <location>
        <begin position="18"/>
        <end position="222"/>
    </location>
</feature>
<keyword evidence="2 5" id="KW-0812">Transmembrane</keyword>
<evidence type="ECO:0000256" key="1">
    <source>
        <dbReference type="ARBA" id="ARBA00004141"/>
    </source>
</evidence>
<comment type="caution">
    <text evidence="7">The sequence shown here is derived from an EMBL/GenBank/DDBJ whole genome shotgun (WGS) entry which is preliminary data.</text>
</comment>
<dbReference type="AlphaFoldDB" id="A0A0S7Y1V5"/>
<feature type="transmembrane region" description="Helical" evidence="5">
    <location>
        <begin position="108"/>
        <end position="128"/>
    </location>
</feature>
<comment type="subcellular location">
    <subcellularLocation>
        <location evidence="1">Membrane</location>
        <topology evidence="1">Multi-pass membrane protein</topology>
    </subcellularLocation>
</comment>
<dbReference type="Proteomes" id="UP000051861">
    <property type="component" value="Unassembled WGS sequence"/>
</dbReference>
<evidence type="ECO:0000259" key="6">
    <source>
        <dbReference type="Pfam" id="PF04893"/>
    </source>
</evidence>
<evidence type="ECO:0000256" key="2">
    <source>
        <dbReference type="ARBA" id="ARBA00022692"/>
    </source>
</evidence>
<dbReference type="InterPro" id="IPR006977">
    <property type="entry name" value="Yip1_dom"/>
</dbReference>
<feature type="transmembrane region" description="Helical" evidence="5">
    <location>
        <begin position="77"/>
        <end position="102"/>
    </location>
</feature>
<keyword evidence="3 5" id="KW-1133">Transmembrane helix</keyword>
<name>A0A0S7Y1V5_UNCSA</name>
<feature type="transmembrane region" description="Helical" evidence="5">
    <location>
        <begin position="41"/>
        <end position="65"/>
    </location>
</feature>
<evidence type="ECO:0000313" key="8">
    <source>
        <dbReference type="Proteomes" id="UP000051861"/>
    </source>
</evidence>
<accession>A0A0S7Y1V5</accession>
<reference evidence="7 8" key="1">
    <citation type="journal article" date="2015" name="Microbiome">
        <title>Genomic resolution of linkages in carbon, nitrogen, and sulfur cycling among widespread estuary sediment bacteria.</title>
        <authorList>
            <person name="Baker B.J."/>
            <person name="Lazar C.S."/>
            <person name="Teske A.P."/>
            <person name="Dick G.J."/>
        </authorList>
    </citation>
    <scope>NUCLEOTIDE SEQUENCE [LARGE SCALE GENOMIC DNA]</scope>
    <source>
        <strain evidence="7">DG_54_3</strain>
    </source>
</reference>
<evidence type="ECO:0000313" key="7">
    <source>
        <dbReference type="EMBL" id="KPJ68415.1"/>
    </source>
</evidence>
<feature type="transmembrane region" description="Helical" evidence="5">
    <location>
        <begin position="170"/>
        <end position="193"/>
    </location>
</feature>